<name>A0ABY6IWB2_9BACT</name>
<feature type="short sequence motif" description="GXSXG" evidence="2">
    <location>
        <begin position="78"/>
        <end position="82"/>
    </location>
</feature>
<dbReference type="EMBL" id="CP107006">
    <property type="protein sequence ID" value="UYQ91668.1"/>
    <property type="molecule type" value="Genomic_DNA"/>
</dbReference>
<dbReference type="InterPro" id="IPR052580">
    <property type="entry name" value="Lipid_Hydrolase"/>
</dbReference>
<keyword evidence="2" id="KW-0378">Hydrolase</keyword>
<proteinExistence type="predicted"/>
<keyword evidence="6" id="KW-1185">Reference proteome</keyword>
<dbReference type="SUPFAM" id="SSF52151">
    <property type="entry name" value="FabD/lysophospholipase-like"/>
    <property type="match status" value="1"/>
</dbReference>
<evidence type="ECO:0000313" key="5">
    <source>
        <dbReference type="EMBL" id="UYQ91668.1"/>
    </source>
</evidence>
<keyword evidence="2" id="KW-0442">Lipid degradation</keyword>
<dbReference type="Gene3D" id="3.40.1090.10">
    <property type="entry name" value="Cytosolic phospholipase A2 catalytic domain"/>
    <property type="match status" value="1"/>
</dbReference>
<dbReference type="Proteomes" id="UP001162741">
    <property type="component" value="Chromosome"/>
</dbReference>
<dbReference type="RefSeq" id="WP_264280053.1">
    <property type="nucleotide sequence ID" value="NZ_CP107006.1"/>
</dbReference>
<feature type="short sequence motif" description="GXGXXG" evidence="2">
    <location>
        <begin position="51"/>
        <end position="56"/>
    </location>
</feature>
<organism evidence="5 6">
    <name type="scientific">Chitinophaga horti</name>
    <dbReference type="NCBI Taxonomy" id="2920382"/>
    <lineage>
        <taxon>Bacteria</taxon>
        <taxon>Pseudomonadati</taxon>
        <taxon>Bacteroidota</taxon>
        <taxon>Chitinophagia</taxon>
        <taxon>Chitinophagales</taxon>
        <taxon>Chitinophagaceae</taxon>
        <taxon>Chitinophaga</taxon>
    </lineage>
</organism>
<accession>A0ABY6IWB2</accession>
<feature type="active site" description="Nucleophile" evidence="2">
    <location>
        <position position="80"/>
    </location>
</feature>
<protein>
    <submittedName>
        <fullName evidence="5">Patatin-like phospholipase family protein</fullName>
    </submittedName>
</protein>
<dbReference type="InterPro" id="IPR016035">
    <property type="entry name" value="Acyl_Trfase/lysoPLipase"/>
</dbReference>
<feature type="transmembrane region" description="Helical" evidence="3">
    <location>
        <begin position="47"/>
        <end position="66"/>
    </location>
</feature>
<keyword evidence="1 2" id="KW-0443">Lipid metabolism</keyword>
<evidence type="ECO:0000313" key="6">
    <source>
        <dbReference type="Proteomes" id="UP001162741"/>
    </source>
</evidence>
<dbReference type="PANTHER" id="PTHR46394">
    <property type="entry name" value="ANNEXIN"/>
    <property type="match status" value="1"/>
</dbReference>
<evidence type="ECO:0000256" key="3">
    <source>
        <dbReference type="SAM" id="Phobius"/>
    </source>
</evidence>
<feature type="short sequence motif" description="DGA/G" evidence="2">
    <location>
        <begin position="299"/>
        <end position="301"/>
    </location>
</feature>
<reference evidence="5" key="1">
    <citation type="submission" date="2022-10" db="EMBL/GenBank/DDBJ databases">
        <title>Chitinophaga sp. nov., isolated from soil.</title>
        <authorList>
            <person name="Jeon C.O."/>
        </authorList>
    </citation>
    <scope>NUCLEOTIDE SEQUENCE</scope>
    <source>
        <strain evidence="5">R8</strain>
    </source>
</reference>
<sequence length="424" mass="48327">MSNTQGAASLNYLFNDPIVQHRIAQLKEVNPQVSDIVDDAGNQYVDIVLEGGGTLGMALLGYLYTLEQLNIRFLCIGGASAGAIAALLLAAGPIDEAKTEWIISKVANKDFYDFIDGDADARNFIDNLLKHRHDDPTVFDTLRRAWYFTCIIDNLSSNKKGLNPGKVFHDWVKELLAEKDITTYGQMRERRLQRPPGLRNRVTGEVIDDEFTEEYIELGIVAADITTETRVVFPRMAGIYYQHPDAANPADFVRASMSVPLFFRPFELSGIPAHDGQQDVWRTRCNFYGNIPEKVLFVDGGILSNFPIDIFHNYRKIPSSPTFGVKIGFDRTRCNDTHSFLDYIGAIFWSSAHSLDNEFIHRNPDFKQLVSFIDYNNKRFSWLDFSLDEDEKLELFKRGVETAAFFISNFDWEKYKHSRKIVAD</sequence>
<keyword evidence="3" id="KW-0812">Transmembrane</keyword>
<keyword evidence="3" id="KW-0472">Membrane</keyword>
<keyword evidence="3" id="KW-1133">Transmembrane helix</keyword>
<feature type="transmembrane region" description="Helical" evidence="3">
    <location>
        <begin position="73"/>
        <end position="94"/>
    </location>
</feature>
<dbReference type="PROSITE" id="PS51635">
    <property type="entry name" value="PNPLA"/>
    <property type="match status" value="1"/>
</dbReference>
<dbReference type="Pfam" id="PF01734">
    <property type="entry name" value="Patatin"/>
    <property type="match status" value="1"/>
</dbReference>
<evidence type="ECO:0000259" key="4">
    <source>
        <dbReference type="PROSITE" id="PS51635"/>
    </source>
</evidence>
<gene>
    <name evidence="5" type="ORF">MKQ68_16385</name>
</gene>
<dbReference type="PANTHER" id="PTHR46394:SF1">
    <property type="entry name" value="PNPLA DOMAIN-CONTAINING PROTEIN"/>
    <property type="match status" value="1"/>
</dbReference>
<dbReference type="InterPro" id="IPR002641">
    <property type="entry name" value="PNPLA_dom"/>
</dbReference>
<evidence type="ECO:0000256" key="1">
    <source>
        <dbReference type="ARBA" id="ARBA00023098"/>
    </source>
</evidence>
<feature type="active site" description="Proton acceptor" evidence="2">
    <location>
        <position position="299"/>
    </location>
</feature>
<feature type="domain" description="PNPLA" evidence="4">
    <location>
        <begin position="47"/>
        <end position="312"/>
    </location>
</feature>
<evidence type="ECO:0000256" key="2">
    <source>
        <dbReference type="PROSITE-ProRule" id="PRU01161"/>
    </source>
</evidence>